<dbReference type="GO" id="GO:0012505">
    <property type="term" value="C:endomembrane system"/>
    <property type="evidence" value="ECO:0007669"/>
    <property type="project" value="UniProtKB-SubCell"/>
</dbReference>
<proteinExistence type="predicted"/>
<feature type="transmembrane region" description="Helical" evidence="7">
    <location>
        <begin position="83"/>
        <end position="105"/>
    </location>
</feature>
<protein>
    <submittedName>
        <fullName evidence="9">NAD-binding lipoprotein</fullName>
    </submittedName>
</protein>
<dbReference type="EMBL" id="CP031264">
    <property type="protein sequence ID" value="AXI76312.1"/>
    <property type="molecule type" value="Genomic_DNA"/>
</dbReference>
<evidence type="ECO:0000256" key="7">
    <source>
        <dbReference type="SAM" id="Phobius"/>
    </source>
</evidence>
<dbReference type="Proteomes" id="UP000249340">
    <property type="component" value="Chromosome"/>
</dbReference>
<evidence type="ECO:0000313" key="9">
    <source>
        <dbReference type="EMBL" id="AXI76312.1"/>
    </source>
</evidence>
<evidence type="ECO:0000256" key="5">
    <source>
        <dbReference type="ARBA" id="ARBA00023065"/>
    </source>
</evidence>
<comment type="subcellular location">
    <subcellularLocation>
        <location evidence="1">Endomembrane system</location>
        <topology evidence="1">Multi-pass membrane protein</topology>
    </subcellularLocation>
</comment>
<evidence type="ECO:0000313" key="10">
    <source>
        <dbReference type="Proteomes" id="UP000249340"/>
    </source>
</evidence>
<dbReference type="InterPro" id="IPR044849">
    <property type="entry name" value="CASTOR/POLLUX/SYM8-like"/>
</dbReference>
<accession>A0A345SRF7</accession>
<keyword evidence="4 7" id="KW-1133">Transmembrane helix</keyword>
<organism evidence="9 10">
    <name type="scientific">Peterkaempfera bronchialis</name>
    <dbReference type="NCBI Taxonomy" id="2126346"/>
    <lineage>
        <taxon>Bacteria</taxon>
        <taxon>Bacillati</taxon>
        <taxon>Actinomycetota</taxon>
        <taxon>Actinomycetes</taxon>
        <taxon>Kitasatosporales</taxon>
        <taxon>Streptomycetaceae</taxon>
        <taxon>Peterkaempfera</taxon>
    </lineage>
</organism>
<keyword evidence="2" id="KW-0813">Transport</keyword>
<reference evidence="10" key="1">
    <citation type="submission" date="2018-07" db="EMBL/GenBank/DDBJ databases">
        <title>Streptacidiphilus bronchialis DSM 106435 chromosome.</title>
        <authorList>
            <person name="Batra D."/>
            <person name="Gulvik C.A."/>
        </authorList>
    </citation>
    <scope>NUCLEOTIDE SEQUENCE [LARGE SCALE GENOMIC DNA]</scope>
    <source>
        <strain evidence="10">DSM 106435</strain>
    </source>
</reference>
<dbReference type="Gene3D" id="3.40.50.720">
    <property type="entry name" value="NAD(P)-binding Rossmann-like Domain"/>
    <property type="match status" value="2"/>
</dbReference>
<sequence>MADRRTPTRLRVRYWFDNLVARGTPTLIGLLTLACLVVVVPASAGLVWADRNTPSTHSARLAAVWKTVGETLRLGGAVGTPPYVVLSVLLALVALFFVSTLVSLITSGINEKIMALRLGHSTVLEERHTVLLGWSDQVFPVVSELVAANANQRKAVVAILSPKDKAEMEDEINAKVGRTGITRVICRNGSVTDPAVLARVSPQTADAVLVLSHGDDGDDALVVKTLLALNAAVPDRGRTVVVAAVRDARHHLAASLAAGPGGQVLNIDDITARLIVQTSRQPGLSRVYQELLDFDGDEFYMVAEPALTGRTFGEALLRYATSSVVGLLHADGAVDLNPPPATTIGADDRIIVITQDDDTAVLADQALSVDERVITASEPRPPSTKRLLLLGWNRRAPMIVDQLDRYVDHGSGLDIVAHGDPGIVRAAEAAGAAANRLDVTFYSGDIAEPRTLGHLDVPSYDGVIVLGYDRSGGDAGDEADTDDQTLITLLHLRALEAAAGRELPVVTEMSDDRNRLLAPAREGADFIVSGRLISLLMTQISQNRHLADLFDRLFTADGSEIHLRPATDYVLPDQETSYATVVESARRQHHCAIGYRLHAHAATGPFYGVRINPDKRTTVRLGARDWVIVVAED</sequence>
<dbReference type="AlphaFoldDB" id="A0A345SRF7"/>
<dbReference type="KEGG" id="stri:C7M71_001270"/>
<evidence type="ECO:0000256" key="4">
    <source>
        <dbReference type="ARBA" id="ARBA00022989"/>
    </source>
</evidence>
<evidence type="ECO:0000256" key="3">
    <source>
        <dbReference type="ARBA" id="ARBA00022692"/>
    </source>
</evidence>
<evidence type="ECO:0000256" key="6">
    <source>
        <dbReference type="ARBA" id="ARBA00023136"/>
    </source>
</evidence>
<evidence type="ECO:0000259" key="8">
    <source>
        <dbReference type="Pfam" id="PF06241"/>
    </source>
</evidence>
<dbReference type="GO" id="GO:0006813">
    <property type="term" value="P:potassium ion transport"/>
    <property type="evidence" value="ECO:0007669"/>
    <property type="project" value="InterPro"/>
</dbReference>
<evidence type="ECO:0000256" key="2">
    <source>
        <dbReference type="ARBA" id="ARBA00022448"/>
    </source>
</evidence>
<keyword evidence="9" id="KW-0449">Lipoprotein</keyword>
<dbReference type="InterPro" id="IPR010420">
    <property type="entry name" value="CASTOR/POLLUX/SYM8_dom"/>
</dbReference>
<keyword evidence="10" id="KW-1185">Reference proteome</keyword>
<dbReference type="PANTHER" id="PTHR31563">
    <property type="entry name" value="ION CHANNEL POLLUX-RELATED"/>
    <property type="match status" value="1"/>
</dbReference>
<dbReference type="Pfam" id="PF06241">
    <property type="entry name" value="Castor_Poll_mid"/>
    <property type="match status" value="1"/>
</dbReference>
<dbReference type="RefSeq" id="WP_111489117.1">
    <property type="nucleotide sequence ID" value="NZ_CP031264.1"/>
</dbReference>
<dbReference type="OrthoDB" id="305351at2"/>
<dbReference type="SUPFAM" id="SSF116726">
    <property type="entry name" value="TrkA C-terminal domain-like"/>
    <property type="match status" value="1"/>
</dbReference>
<dbReference type="PROSITE" id="PS51257">
    <property type="entry name" value="PROKAR_LIPOPROTEIN"/>
    <property type="match status" value="1"/>
</dbReference>
<dbReference type="InterPro" id="IPR036721">
    <property type="entry name" value="RCK_C_sf"/>
</dbReference>
<dbReference type="PANTHER" id="PTHR31563:SF10">
    <property type="entry name" value="ION CHANNEL POLLUX-RELATED"/>
    <property type="match status" value="1"/>
</dbReference>
<gene>
    <name evidence="9" type="ORF">C7M71_001270</name>
</gene>
<feature type="domain" description="CASTOR/POLLUX/SYM8 ion channel conserved" evidence="8">
    <location>
        <begin position="269"/>
        <end position="365"/>
    </location>
</feature>
<evidence type="ECO:0000256" key="1">
    <source>
        <dbReference type="ARBA" id="ARBA00004127"/>
    </source>
</evidence>
<keyword evidence="6 7" id="KW-0472">Membrane</keyword>
<name>A0A345SRF7_9ACTN</name>
<keyword evidence="5" id="KW-0406">Ion transport</keyword>
<keyword evidence="3 7" id="KW-0812">Transmembrane</keyword>